<dbReference type="InterPro" id="IPR052728">
    <property type="entry name" value="O2_lipid_transport_reg"/>
</dbReference>
<sequence length="552" mass="62200">DASGRYSSQFLFGNNFWLGSHALCDELQLRDSNPEPPQFRVAFHVAKLQVALSASLSPASRQVFLGLCLPQSCGPADITSLLRPSSALQVLRVRPVPGDYSLLADTKFHILGGVLAVVCVLIAVGSCYELLLSRSQDNRQADGTVLPNCKEKVSLGLLSQLLLCFSAVRNGYKILNCNTPEDSLTSIHGLRFLSLAWVILVHTYLQVFAIAENKTLRTVTERNFMFQTISNATFSVDTFFFISGLLVTFLYYRTATKQHQPSDKRCSLKDDSVKFLRLLFYRFVRLTPAYLFVLGLVEVAMRALHNSSVFEPKIMDHLNCDNYWWRNALYINSLYPRREMCMLWSWYMANDTQFYVLGILLLLVSVRYFRVVVAAWTLFLVSSWCTTGFISYQHQYIARIQEPFAHFDALYDKPWTRLGPYLVGMATGWLLHETKCTLKMPTVVVISGWTLSLLCMFSLVYGLLHVQLGILTSAAYACLGHTAWGLGLAWIVIACSTGYGGVVNSLLSFRALFPLSRLTYCAYLTHPLIMVVTGFSMDGPLHLHNLLVVSFY</sequence>
<proteinExistence type="predicted"/>
<keyword evidence="1" id="KW-0472">Membrane</keyword>
<protein>
    <submittedName>
        <fullName evidence="4">Nose resistant to fluoxetine protein 6</fullName>
    </submittedName>
</protein>
<feature type="transmembrane region" description="Helical" evidence="1">
    <location>
        <begin position="192"/>
        <end position="211"/>
    </location>
</feature>
<dbReference type="Pfam" id="PF20146">
    <property type="entry name" value="NRF"/>
    <property type="match status" value="1"/>
</dbReference>
<feature type="transmembrane region" description="Helical" evidence="1">
    <location>
        <begin position="279"/>
        <end position="297"/>
    </location>
</feature>
<organism evidence="4 5">
    <name type="scientific">Zootermopsis nevadensis</name>
    <name type="common">Dampwood termite</name>
    <dbReference type="NCBI Taxonomy" id="136037"/>
    <lineage>
        <taxon>Eukaryota</taxon>
        <taxon>Metazoa</taxon>
        <taxon>Ecdysozoa</taxon>
        <taxon>Arthropoda</taxon>
        <taxon>Hexapoda</taxon>
        <taxon>Insecta</taxon>
        <taxon>Pterygota</taxon>
        <taxon>Neoptera</taxon>
        <taxon>Polyneoptera</taxon>
        <taxon>Dictyoptera</taxon>
        <taxon>Blattodea</taxon>
        <taxon>Blattoidea</taxon>
        <taxon>Termitoidae</taxon>
        <taxon>Termopsidae</taxon>
        <taxon>Zootermopsis</taxon>
    </lineage>
</organism>
<gene>
    <name evidence="4" type="ORF">L798_08343</name>
</gene>
<dbReference type="OMA" id="RIYWWRN"/>
<dbReference type="Pfam" id="PF01757">
    <property type="entry name" value="Acyl_transf_3"/>
    <property type="match status" value="1"/>
</dbReference>
<dbReference type="EMBL" id="KK852726">
    <property type="protein sequence ID" value="KDR17636.1"/>
    <property type="molecule type" value="Genomic_DNA"/>
</dbReference>
<keyword evidence="1" id="KW-0812">Transmembrane</keyword>
<reference evidence="4 5" key="1">
    <citation type="journal article" date="2014" name="Nat. Commun.">
        <title>Molecular traces of alternative social organization in a termite genome.</title>
        <authorList>
            <person name="Terrapon N."/>
            <person name="Li C."/>
            <person name="Robertson H.M."/>
            <person name="Ji L."/>
            <person name="Meng X."/>
            <person name="Booth W."/>
            <person name="Chen Z."/>
            <person name="Childers C.P."/>
            <person name="Glastad K.M."/>
            <person name="Gokhale K."/>
            <person name="Gowin J."/>
            <person name="Gronenberg W."/>
            <person name="Hermansen R.A."/>
            <person name="Hu H."/>
            <person name="Hunt B.G."/>
            <person name="Huylmans A.K."/>
            <person name="Khalil S.M."/>
            <person name="Mitchell R.D."/>
            <person name="Munoz-Torres M.C."/>
            <person name="Mustard J.A."/>
            <person name="Pan H."/>
            <person name="Reese J.T."/>
            <person name="Scharf M.E."/>
            <person name="Sun F."/>
            <person name="Vogel H."/>
            <person name="Xiao J."/>
            <person name="Yang W."/>
            <person name="Yang Z."/>
            <person name="Yang Z."/>
            <person name="Zhou J."/>
            <person name="Zhu J."/>
            <person name="Brent C.S."/>
            <person name="Elsik C.G."/>
            <person name="Goodisman M.A."/>
            <person name="Liberles D.A."/>
            <person name="Roe R.M."/>
            <person name="Vargo E.L."/>
            <person name="Vilcinskas A."/>
            <person name="Wang J."/>
            <person name="Bornberg-Bauer E."/>
            <person name="Korb J."/>
            <person name="Zhang G."/>
            <person name="Liebig J."/>
        </authorList>
    </citation>
    <scope>NUCLEOTIDE SEQUENCE [LARGE SCALE GENOMIC DNA]</scope>
    <source>
        <tissue evidence="4">Whole organism</tissue>
    </source>
</reference>
<feature type="domain" description="Nose resistant-to-fluoxetine protein N-terminal" evidence="3">
    <location>
        <begin position="1"/>
        <end position="82"/>
    </location>
</feature>
<keyword evidence="1" id="KW-1133">Transmembrane helix</keyword>
<accession>A0A067RCK4</accession>
<name>A0A067RCK4_ZOONE</name>
<feature type="domain" description="Acyltransferase 3" evidence="2">
    <location>
        <begin position="186"/>
        <end position="535"/>
    </location>
</feature>
<dbReference type="Proteomes" id="UP000027135">
    <property type="component" value="Unassembled WGS sequence"/>
</dbReference>
<feature type="transmembrane region" description="Helical" evidence="1">
    <location>
        <begin position="344"/>
        <end position="365"/>
    </location>
</feature>
<feature type="non-terminal residue" evidence="4">
    <location>
        <position position="552"/>
    </location>
</feature>
<feature type="transmembrane region" description="Helical" evidence="1">
    <location>
        <begin position="484"/>
        <end position="506"/>
    </location>
</feature>
<keyword evidence="5" id="KW-1185">Reference proteome</keyword>
<dbReference type="InterPro" id="IPR002656">
    <property type="entry name" value="Acyl_transf_3_dom"/>
</dbReference>
<evidence type="ECO:0000256" key="1">
    <source>
        <dbReference type="SAM" id="Phobius"/>
    </source>
</evidence>
<feature type="transmembrane region" description="Helical" evidence="1">
    <location>
        <begin position="153"/>
        <end position="172"/>
    </location>
</feature>
<evidence type="ECO:0000313" key="5">
    <source>
        <dbReference type="Proteomes" id="UP000027135"/>
    </source>
</evidence>
<feature type="non-terminal residue" evidence="4">
    <location>
        <position position="1"/>
    </location>
</feature>
<dbReference type="InterPro" id="IPR006621">
    <property type="entry name" value="Nose-resist-to-fluoxetine_N"/>
</dbReference>
<feature type="transmembrane region" description="Helical" evidence="1">
    <location>
        <begin position="232"/>
        <end position="252"/>
    </location>
</feature>
<dbReference type="GO" id="GO:0016747">
    <property type="term" value="F:acyltransferase activity, transferring groups other than amino-acyl groups"/>
    <property type="evidence" value="ECO:0007669"/>
    <property type="project" value="InterPro"/>
</dbReference>
<feature type="transmembrane region" description="Helical" evidence="1">
    <location>
        <begin position="443"/>
        <end position="464"/>
    </location>
</feature>
<dbReference type="AlphaFoldDB" id="A0A067RCK4"/>
<evidence type="ECO:0000259" key="3">
    <source>
        <dbReference type="Pfam" id="PF20146"/>
    </source>
</evidence>
<feature type="transmembrane region" description="Helical" evidence="1">
    <location>
        <begin position="108"/>
        <end position="132"/>
    </location>
</feature>
<feature type="transmembrane region" description="Helical" evidence="1">
    <location>
        <begin position="371"/>
        <end position="392"/>
    </location>
</feature>
<evidence type="ECO:0000259" key="2">
    <source>
        <dbReference type="Pfam" id="PF01757"/>
    </source>
</evidence>
<dbReference type="PANTHER" id="PTHR11161">
    <property type="entry name" value="O-ACYLTRANSFERASE"/>
    <property type="match status" value="1"/>
</dbReference>
<evidence type="ECO:0000313" key="4">
    <source>
        <dbReference type="EMBL" id="KDR17636.1"/>
    </source>
</evidence>
<feature type="transmembrane region" description="Helical" evidence="1">
    <location>
        <begin position="518"/>
        <end position="537"/>
    </location>
</feature>
<dbReference type="PANTHER" id="PTHR11161:SF69">
    <property type="entry name" value="NOSE RESISTANT TO FLUOXETINE PROTEIN 6-LIKE PROTEIN"/>
    <property type="match status" value="1"/>
</dbReference>
<dbReference type="eggNOG" id="KOG3700">
    <property type="taxonomic scope" value="Eukaryota"/>
</dbReference>
<dbReference type="InParanoid" id="A0A067RCK4"/>